<dbReference type="PANTHER" id="PTHR15495:SF7">
    <property type="entry name" value="GPI INOSITOL-DEACYLASE"/>
    <property type="match status" value="1"/>
</dbReference>
<comment type="caution">
    <text evidence="13">The sequence shown here is derived from an EMBL/GenBank/DDBJ whole genome shotgun (WGS) entry which is preliminary data.</text>
</comment>
<dbReference type="GO" id="GO:0006888">
    <property type="term" value="P:endoplasmic reticulum to Golgi vesicle-mediated transport"/>
    <property type="evidence" value="ECO:0007669"/>
    <property type="project" value="TreeGrafter"/>
</dbReference>
<keyword evidence="3 10" id="KW-0813">Transport</keyword>
<keyword evidence="9 10" id="KW-0472">Membrane</keyword>
<dbReference type="SUPFAM" id="SSF53474">
    <property type="entry name" value="alpha/beta-Hydrolases"/>
    <property type="match status" value="1"/>
</dbReference>
<keyword evidence="5 10" id="KW-0378">Hydrolase</keyword>
<keyword evidence="6 10" id="KW-0256">Endoplasmic reticulum</keyword>
<dbReference type="InterPro" id="IPR029058">
    <property type="entry name" value="AB_hydrolase_fold"/>
</dbReference>
<dbReference type="GO" id="GO:0015031">
    <property type="term" value="P:protein transport"/>
    <property type="evidence" value="ECO:0007669"/>
    <property type="project" value="UniProtKB-KW"/>
</dbReference>
<evidence type="ECO:0000256" key="8">
    <source>
        <dbReference type="ARBA" id="ARBA00022989"/>
    </source>
</evidence>
<sequence length="721" mass="81421">MTYMQPTYYRILGFDKDYTDLAGKYGLLLYRDEGDEHPALHPSQLTQTDDRDWSIAKSAKIRPSGVPALFIPGNAGSARQVRSIAKEATRYYNEKIQKGLRAPWSKPIDFFTVDFNEEFSAFHGQLLLDQSRYVNEAIAYILSLYSHSNTAFPRPTSVLIIGHSMGGIVARTLFTKDNFIPGSINTILTIASPHMVPPLALDYTVTSIYDKIEEFWIKGYDTPHVVKQIGIALVEVVDASTPNQVKPLEERMKIFRNHLLWEDSLSTSSISKDSEMVDLSGVSHSFEEGDIWVSPARKPVTISQQTSKAHYHILTIPEHKDLDTLTLLTNLRFGSQEDFSLLLCKDKPQQGSNDKTVTCESDSLSLTAIPGSTRGSTMPLFTGEYFTGHEFRFMSVALSDLEGFRYVVILNKRSVYTDTSFVIVEFKNEASTAEVVHTTAIGLLRSGLTRNKFPENPSLVSTIRLPNVDNSILAYKLKVHGGSCAGAPMERFAPMIRQSSWAINEDKFSVNVANKENGIDINFHGDLPYYDKVLLRANNGIELMFWRDPTCKEPLSFTLTIDTYGSLGKIVIRYRTIVLVFTFMVVILTIRAQIKDWCRNESFKPFGVVLSSLLRTTFWKLSLLLVFVSFIQSLMSKNIVIVSPEAMANGIRVKSRSWISRAWFDNALLGRNETFFWLLLPIFLHVSVGMVAFVWFGLSTIVRAISFFTRLLTRNTSTQHR</sequence>
<evidence type="ECO:0000313" key="13">
    <source>
        <dbReference type="EMBL" id="KAG0016142.1"/>
    </source>
</evidence>
<comment type="similarity">
    <text evidence="2 10">Belongs to the GPI inositol-deacylase family.</text>
</comment>
<organism evidence="13 14">
    <name type="scientific">Entomortierella chlamydospora</name>
    <dbReference type="NCBI Taxonomy" id="101097"/>
    <lineage>
        <taxon>Eukaryota</taxon>
        <taxon>Fungi</taxon>
        <taxon>Fungi incertae sedis</taxon>
        <taxon>Mucoromycota</taxon>
        <taxon>Mortierellomycotina</taxon>
        <taxon>Mortierellomycetes</taxon>
        <taxon>Mortierellales</taxon>
        <taxon>Mortierellaceae</taxon>
        <taxon>Entomortierella</taxon>
    </lineage>
</organism>
<evidence type="ECO:0000313" key="14">
    <source>
        <dbReference type="Proteomes" id="UP000703661"/>
    </source>
</evidence>
<evidence type="ECO:0000256" key="7">
    <source>
        <dbReference type="ARBA" id="ARBA00022927"/>
    </source>
</evidence>
<dbReference type="PANTHER" id="PTHR15495">
    <property type="entry name" value="NEGATIVE REGULATOR OF VESICLE FORMATION-RELATED"/>
    <property type="match status" value="1"/>
</dbReference>
<reference evidence="13" key="1">
    <citation type="journal article" date="2020" name="Fungal Divers.">
        <title>Resolving the Mortierellaceae phylogeny through synthesis of multi-gene phylogenetics and phylogenomics.</title>
        <authorList>
            <person name="Vandepol N."/>
            <person name="Liber J."/>
            <person name="Desiro A."/>
            <person name="Na H."/>
            <person name="Kennedy M."/>
            <person name="Barry K."/>
            <person name="Grigoriev I.V."/>
            <person name="Miller A.N."/>
            <person name="O'Donnell K."/>
            <person name="Stajich J.E."/>
            <person name="Bonito G."/>
        </authorList>
    </citation>
    <scope>NUCLEOTIDE SEQUENCE</scope>
    <source>
        <strain evidence="13">NRRL 2769</strain>
    </source>
</reference>
<dbReference type="AlphaFoldDB" id="A0A9P6T0N4"/>
<dbReference type="Gene3D" id="3.40.50.1820">
    <property type="entry name" value="alpha/beta hydrolase"/>
    <property type="match status" value="1"/>
</dbReference>
<evidence type="ECO:0000256" key="3">
    <source>
        <dbReference type="ARBA" id="ARBA00022448"/>
    </source>
</evidence>
<dbReference type="InterPro" id="IPR012908">
    <property type="entry name" value="PGAP1-ab_dom-like"/>
</dbReference>
<evidence type="ECO:0000256" key="1">
    <source>
        <dbReference type="ARBA" id="ARBA00004477"/>
    </source>
</evidence>
<protein>
    <recommendedName>
        <fullName evidence="10">GPI inositol-deacylase</fullName>
        <ecNumber evidence="10">3.1.-.-</ecNumber>
    </recommendedName>
</protein>
<dbReference type="GO" id="GO:0050185">
    <property type="term" value="F:phosphatidylinositol deacylase activity"/>
    <property type="evidence" value="ECO:0007669"/>
    <property type="project" value="TreeGrafter"/>
</dbReference>
<name>A0A9P6T0N4_9FUNG</name>
<keyword evidence="4 10" id="KW-0812">Transmembrane</keyword>
<evidence type="ECO:0000259" key="12">
    <source>
        <dbReference type="Pfam" id="PF25140"/>
    </source>
</evidence>
<comment type="subcellular location">
    <subcellularLocation>
        <location evidence="1">Endoplasmic reticulum membrane</location>
        <topology evidence="1">Multi-pass membrane protein</topology>
    </subcellularLocation>
</comment>
<feature type="domain" description="GPI inositol-deacylase transmembrane" evidence="12">
    <location>
        <begin position="579"/>
        <end position="718"/>
    </location>
</feature>
<dbReference type="Pfam" id="PF07819">
    <property type="entry name" value="PGAP1"/>
    <property type="match status" value="1"/>
</dbReference>
<feature type="transmembrane region" description="Helical" evidence="10">
    <location>
        <begin position="675"/>
        <end position="698"/>
    </location>
</feature>
<proteinExistence type="inferred from homology"/>
<keyword evidence="14" id="KW-1185">Reference proteome</keyword>
<comment type="caution">
    <text evidence="10">Lacks conserved residue(s) required for the propagation of feature annotation.</text>
</comment>
<evidence type="ECO:0000259" key="11">
    <source>
        <dbReference type="Pfam" id="PF07819"/>
    </source>
</evidence>
<dbReference type="EMBL" id="JAAAID010000561">
    <property type="protein sequence ID" value="KAG0016142.1"/>
    <property type="molecule type" value="Genomic_DNA"/>
</dbReference>
<dbReference type="Pfam" id="PF25141">
    <property type="entry name" value="PGAP1_2nd"/>
    <property type="match status" value="1"/>
</dbReference>
<evidence type="ECO:0000256" key="10">
    <source>
        <dbReference type="RuleBase" id="RU365011"/>
    </source>
</evidence>
<dbReference type="EC" id="3.1.-.-" evidence="10"/>
<dbReference type="Proteomes" id="UP000703661">
    <property type="component" value="Unassembled WGS sequence"/>
</dbReference>
<dbReference type="GO" id="GO:0006505">
    <property type="term" value="P:GPI anchor metabolic process"/>
    <property type="evidence" value="ECO:0007669"/>
    <property type="project" value="TreeGrafter"/>
</dbReference>
<dbReference type="GO" id="GO:0005789">
    <property type="term" value="C:endoplasmic reticulum membrane"/>
    <property type="evidence" value="ECO:0007669"/>
    <property type="project" value="UniProtKB-SubCell"/>
</dbReference>
<dbReference type="InterPro" id="IPR056824">
    <property type="entry name" value="PGAP1_TMD"/>
</dbReference>
<gene>
    <name evidence="13" type="primary">BST1_2</name>
    <name evidence="13" type="ORF">BGZ80_009414</name>
</gene>
<keyword evidence="8 10" id="KW-1133">Transmembrane helix</keyword>
<evidence type="ECO:0000256" key="5">
    <source>
        <dbReference type="ARBA" id="ARBA00022801"/>
    </source>
</evidence>
<comment type="function">
    <text evidence="10">Involved in inositol deacylation of GPI-anchored proteins which plays important roles in the quality control and ER-associated degradation of GPI-anchored proteins.</text>
</comment>
<evidence type="ECO:0000256" key="4">
    <source>
        <dbReference type="ARBA" id="ARBA00022692"/>
    </source>
</evidence>
<keyword evidence="7 10" id="KW-0653">Protein transport</keyword>
<evidence type="ECO:0000256" key="9">
    <source>
        <dbReference type="ARBA" id="ARBA00023136"/>
    </source>
</evidence>
<dbReference type="InterPro" id="IPR039529">
    <property type="entry name" value="PGAP1/BST1"/>
</dbReference>
<dbReference type="Pfam" id="PF25140">
    <property type="entry name" value="PGAP1_TMD"/>
    <property type="match status" value="1"/>
</dbReference>
<feature type="transmembrane region" description="Helical" evidence="10">
    <location>
        <begin position="574"/>
        <end position="594"/>
    </location>
</feature>
<feature type="domain" description="GPI inositol-deacylase PGAP1-like alpha/beta" evidence="11">
    <location>
        <begin position="63"/>
        <end position="241"/>
    </location>
</feature>
<evidence type="ECO:0000256" key="2">
    <source>
        <dbReference type="ARBA" id="ARBA00006931"/>
    </source>
</evidence>
<evidence type="ECO:0000256" key="6">
    <source>
        <dbReference type="ARBA" id="ARBA00022824"/>
    </source>
</evidence>
<accession>A0A9P6T0N4</accession>